<dbReference type="EMBL" id="JACHXH010000009">
    <property type="protein sequence ID" value="MBB3135168.1"/>
    <property type="molecule type" value="Genomic_DNA"/>
</dbReference>
<proteinExistence type="inferred from homology"/>
<dbReference type="AlphaFoldDB" id="A0A427MZ18"/>
<sequence length="96" mass="11362">MKYRITVAADRDIIELYVLGANQFGASQSERYVDDLFDTFELLADNPRMARERLELNPPMRLHPHRAHMIAYTIHEEGILIVRVLHGREDWQRLFV</sequence>
<dbReference type="Pfam" id="PF05016">
    <property type="entry name" value="ParE_toxin"/>
    <property type="match status" value="1"/>
</dbReference>
<accession>A0A427MZ18</accession>
<evidence type="ECO:0000256" key="2">
    <source>
        <dbReference type="ARBA" id="ARBA00022649"/>
    </source>
</evidence>
<evidence type="ECO:0000313" key="7">
    <source>
        <dbReference type="Proteomes" id="UP000518315"/>
    </source>
</evidence>
<organism evidence="5 6">
    <name type="scientific">Rhizobium pisi</name>
    <dbReference type="NCBI Taxonomy" id="574561"/>
    <lineage>
        <taxon>Bacteria</taxon>
        <taxon>Pseudomonadati</taxon>
        <taxon>Pseudomonadota</taxon>
        <taxon>Alphaproteobacteria</taxon>
        <taxon>Hyphomicrobiales</taxon>
        <taxon>Rhizobiaceae</taxon>
        <taxon>Rhizobium/Agrobacterium group</taxon>
        <taxon>Rhizobium</taxon>
    </lineage>
</organism>
<dbReference type="InterPro" id="IPR051803">
    <property type="entry name" value="TA_system_RelE-like_toxin"/>
</dbReference>
<dbReference type="InterPro" id="IPR035093">
    <property type="entry name" value="RelE/ParE_toxin_dom_sf"/>
</dbReference>
<dbReference type="OrthoDB" id="7173315at2"/>
<dbReference type="RefSeq" id="WP_125845970.1">
    <property type="nucleotide sequence ID" value="NZ_JACHXH010000009.1"/>
</dbReference>
<dbReference type="PANTHER" id="PTHR33755">
    <property type="entry name" value="TOXIN PARE1-RELATED"/>
    <property type="match status" value="1"/>
</dbReference>
<evidence type="ECO:0000256" key="3">
    <source>
        <dbReference type="PIRNR" id="PIRNR029218"/>
    </source>
</evidence>
<dbReference type="Gene3D" id="3.30.2310.20">
    <property type="entry name" value="RelE-like"/>
    <property type="match status" value="1"/>
</dbReference>
<comment type="caution">
    <text evidence="5">The sequence shown here is derived from an EMBL/GenBank/DDBJ whole genome shotgun (WGS) entry which is preliminary data.</text>
</comment>
<evidence type="ECO:0000313" key="6">
    <source>
        <dbReference type="Proteomes" id="UP000277279"/>
    </source>
</evidence>
<protein>
    <recommendedName>
        <fullName evidence="3">Toxin</fullName>
    </recommendedName>
</protein>
<comment type="similarity">
    <text evidence="1 3">Belongs to the RelE toxin family.</text>
</comment>
<evidence type="ECO:0000313" key="5">
    <source>
        <dbReference type="EMBL" id="RSB78333.1"/>
    </source>
</evidence>
<dbReference type="InterPro" id="IPR028344">
    <property type="entry name" value="ParE1/4"/>
</dbReference>
<gene>
    <name evidence="5" type="ORF">EFD55_15810</name>
    <name evidence="4" type="ORF">FHS26_002909</name>
</gene>
<evidence type="ECO:0000256" key="1">
    <source>
        <dbReference type="ARBA" id="ARBA00006226"/>
    </source>
</evidence>
<dbReference type="EMBL" id="RJJT01000010">
    <property type="protein sequence ID" value="RSB78333.1"/>
    <property type="molecule type" value="Genomic_DNA"/>
</dbReference>
<dbReference type="Proteomes" id="UP000277279">
    <property type="component" value="Unassembled WGS sequence"/>
</dbReference>
<dbReference type="Proteomes" id="UP000518315">
    <property type="component" value="Unassembled WGS sequence"/>
</dbReference>
<reference evidence="4 7" key="2">
    <citation type="submission" date="2020-08" db="EMBL/GenBank/DDBJ databases">
        <title>Genomic Encyclopedia of Type Strains, Phase III (KMG-III): the genomes of soil and plant-associated and newly described type strains.</title>
        <authorList>
            <person name="Whitman W."/>
        </authorList>
    </citation>
    <scope>NUCLEOTIDE SEQUENCE [LARGE SCALE GENOMIC DNA]</scope>
    <source>
        <strain evidence="4 7">CECT 4113</strain>
    </source>
</reference>
<evidence type="ECO:0000313" key="4">
    <source>
        <dbReference type="EMBL" id="MBB3135168.1"/>
    </source>
</evidence>
<keyword evidence="2" id="KW-1277">Toxin-antitoxin system</keyword>
<dbReference type="PIRSF" id="PIRSF029218">
    <property type="entry name" value="ParE"/>
    <property type="match status" value="1"/>
</dbReference>
<dbReference type="InterPro" id="IPR007712">
    <property type="entry name" value="RelE/ParE_toxin"/>
</dbReference>
<reference evidence="5 6" key="1">
    <citation type="submission" date="2018-11" db="EMBL/GenBank/DDBJ databases">
        <authorList>
            <person name="Huo Y."/>
        </authorList>
    </citation>
    <scope>NUCLEOTIDE SEQUENCE [LARGE SCALE GENOMIC DNA]</scope>
    <source>
        <strain evidence="5 6">DSM 30132</strain>
    </source>
</reference>
<dbReference type="PANTHER" id="PTHR33755:SF9">
    <property type="entry name" value="TOXIN PARE1"/>
    <property type="match status" value="1"/>
</dbReference>
<keyword evidence="7" id="KW-1185">Reference proteome</keyword>
<name>A0A427MZ18_9HYPH</name>